<keyword evidence="3" id="KW-1185">Reference proteome</keyword>
<evidence type="ECO:0000313" key="2">
    <source>
        <dbReference type="EMBL" id="EFJ01346.1"/>
    </source>
</evidence>
<accession>D8PTN4</accession>
<dbReference type="KEGG" id="scm:SCHCO_02560090"/>
<dbReference type="SUPFAM" id="SSF81383">
    <property type="entry name" value="F-box domain"/>
    <property type="match status" value="1"/>
</dbReference>
<dbReference type="HOGENOM" id="CLU_508209_0_0_1"/>
<protein>
    <recommendedName>
        <fullName evidence="1">F-box domain-containing protein</fullName>
    </recommendedName>
</protein>
<evidence type="ECO:0000259" key="1">
    <source>
        <dbReference type="PROSITE" id="PS50181"/>
    </source>
</evidence>
<dbReference type="Gene3D" id="1.20.1280.50">
    <property type="match status" value="1"/>
</dbReference>
<sequence>MSVALQPLKTISRAIDTERTTHVLDSLFTFSGEDASHRTELLDATALTSPAQQLPVELLAEVMSLAASSSPFQFAHVCRLWRNAAFGNARLWTQLKLSLRQACKAGVVDYVESWCQRAGKRGLSLTISEDNEYRNVGPARSPLLDVALQRLAPRLRELDIMCPPPWLDFLVKFPGGSFCKLQALHIKTTGWLRANEKRIFDASTPPAQCLLECPALRSVHIQHLDHILSESASIITALPLPWAQIQDLKLGSVHTPQEWDVAFLQCANLITAEIDVADHALPEWPTNGKRQASIVTYSALTTLKLRFKRFPSEVLDAARFPALESLTLEDNHEKWGAFDAWSSLLRLAECSQGLTTLEFAGHFVLHPHEQELEQVLRQLPALTNVTFHRLYLKPALVLDIFSDEPTRFPSLLDLRFTSVNLMLDSDDDYYSNEWLETAYEAIGDFLKARQTASLRFRNLDFTLDGCEVEEDGGCMAAYERIMSIKEGYERSMGEALTVNVGGLYIDSDNEDLSDEESVYSDDY</sequence>
<gene>
    <name evidence="2" type="ORF">SCHCODRAFT_232902</name>
</gene>
<dbReference type="InterPro" id="IPR001810">
    <property type="entry name" value="F-box_dom"/>
</dbReference>
<proteinExistence type="predicted"/>
<dbReference type="OrthoDB" id="3249706at2759"/>
<dbReference type="EMBL" id="GL377303">
    <property type="protein sequence ID" value="EFJ01346.1"/>
    <property type="molecule type" value="Genomic_DNA"/>
</dbReference>
<evidence type="ECO:0000313" key="3">
    <source>
        <dbReference type="Proteomes" id="UP000007431"/>
    </source>
</evidence>
<dbReference type="Gene3D" id="3.80.10.10">
    <property type="entry name" value="Ribonuclease Inhibitor"/>
    <property type="match status" value="1"/>
</dbReference>
<dbReference type="GeneID" id="9586783"/>
<dbReference type="Pfam" id="PF12937">
    <property type="entry name" value="F-box-like"/>
    <property type="match status" value="1"/>
</dbReference>
<dbReference type="OMA" id="NITRGIM"/>
<dbReference type="AlphaFoldDB" id="D8PTN4"/>
<dbReference type="InParanoid" id="D8PTN4"/>
<dbReference type="InterPro" id="IPR036047">
    <property type="entry name" value="F-box-like_dom_sf"/>
</dbReference>
<dbReference type="RefSeq" id="XP_003036248.1">
    <property type="nucleotide sequence ID" value="XM_003036202.1"/>
</dbReference>
<dbReference type="Proteomes" id="UP000007431">
    <property type="component" value="Unassembled WGS sequence"/>
</dbReference>
<dbReference type="SUPFAM" id="SSF52047">
    <property type="entry name" value="RNI-like"/>
    <property type="match status" value="1"/>
</dbReference>
<reference evidence="2 3" key="1">
    <citation type="journal article" date="2010" name="Nat. Biotechnol.">
        <title>Genome sequence of the model mushroom Schizophyllum commune.</title>
        <authorList>
            <person name="Ohm R.A."/>
            <person name="de Jong J.F."/>
            <person name="Lugones L.G."/>
            <person name="Aerts A."/>
            <person name="Kothe E."/>
            <person name="Stajich J.E."/>
            <person name="de Vries R.P."/>
            <person name="Record E."/>
            <person name="Levasseur A."/>
            <person name="Baker S.E."/>
            <person name="Bartholomew K.A."/>
            <person name="Coutinho P.M."/>
            <person name="Erdmann S."/>
            <person name="Fowler T.J."/>
            <person name="Gathman A.C."/>
            <person name="Lombard V."/>
            <person name="Henrissat B."/>
            <person name="Knabe N."/>
            <person name="Kuees U."/>
            <person name="Lilly W.W."/>
            <person name="Lindquist E."/>
            <person name="Lucas S."/>
            <person name="Magnuson J.K."/>
            <person name="Piumi F."/>
            <person name="Raudaskoski M."/>
            <person name="Salamov A."/>
            <person name="Schmutz J."/>
            <person name="Schwarze F.W.M.R."/>
            <person name="vanKuyk P.A."/>
            <person name="Horton J.S."/>
            <person name="Grigoriev I.V."/>
            <person name="Woesten H.A.B."/>
        </authorList>
    </citation>
    <scope>NUCLEOTIDE SEQUENCE [LARGE SCALE GENOMIC DNA]</scope>
    <source>
        <strain evidence="3">H4-8 / FGSC 9210</strain>
    </source>
</reference>
<dbReference type="VEuPathDB" id="FungiDB:SCHCODRAFT_02560090"/>
<organism evidence="3">
    <name type="scientific">Schizophyllum commune (strain H4-8 / FGSC 9210)</name>
    <name type="common">Split gill fungus</name>
    <dbReference type="NCBI Taxonomy" id="578458"/>
    <lineage>
        <taxon>Eukaryota</taxon>
        <taxon>Fungi</taxon>
        <taxon>Dikarya</taxon>
        <taxon>Basidiomycota</taxon>
        <taxon>Agaricomycotina</taxon>
        <taxon>Agaricomycetes</taxon>
        <taxon>Agaricomycetidae</taxon>
        <taxon>Agaricales</taxon>
        <taxon>Schizophyllaceae</taxon>
        <taxon>Schizophyllum</taxon>
    </lineage>
</organism>
<feature type="domain" description="F-box" evidence="1">
    <location>
        <begin position="48"/>
        <end position="95"/>
    </location>
</feature>
<dbReference type="PROSITE" id="PS50181">
    <property type="entry name" value="FBOX"/>
    <property type="match status" value="1"/>
</dbReference>
<dbReference type="InterPro" id="IPR032675">
    <property type="entry name" value="LRR_dom_sf"/>
</dbReference>
<name>D8PTN4_SCHCM</name>